<reference evidence="1" key="1">
    <citation type="submission" date="2022-12" db="EMBL/GenBank/DDBJ databases">
        <authorList>
            <person name="Bing R.G."/>
            <person name="Willard D.J."/>
            <person name="Manesh M.J.H."/>
            <person name="Laemthong T."/>
            <person name="Crosby J.R."/>
            <person name="Kelly R.M."/>
        </authorList>
    </citation>
    <scope>NUCLEOTIDE SEQUENCE</scope>
    <source>
        <strain evidence="1">DSM 8990</strain>
    </source>
</reference>
<organism evidence="1 2">
    <name type="scientific">Caldicellulosiruptor morganii</name>
    <dbReference type="NCBI Taxonomy" id="1387555"/>
    <lineage>
        <taxon>Bacteria</taxon>
        <taxon>Bacillati</taxon>
        <taxon>Bacillota</taxon>
        <taxon>Bacillota incertae sedis</taxon>
        <taxon>Caldicellulosiruptorales</taxon>
        <taxon>Caldicellulosiruptoraceae</taxon>
        <taxon>Caldicellulosiruptor</taxon>
    </lineage>
</organism>
<name>A0ABY7BPM3_9FIRM</name>
<dbReference type="EMBL" id="CP113865">
    <property type="protein sequence ID" value="WAM34393.1"/>
    <property type="molecule type" value="Genomic_DNA"/>
</dbReference>
<protein>
    <submittedName>
        <fullName evidence="1">Spo0E family sporulation regulatory protein-aspartic acid phosphatase</fullName>
    </submittedName>
</protein>
<dbReference type="SUPFAM" id="SSF140500">
    <property type="entry name" value="BAS1536-like"/>
    <property type="match status" value="1"/>
</dbReference>
<sequence>MITDKIMKLREKLDELINSNADYDAIYHVSIELDKLILDYYREQNELVFKKLKQKEGKV</sequence>
<dbReference type="Proteomes" id="UP001164909">
    <property type="component" value="Chromosome"/>
</dbReference>
<keyword evidence="2" id="KW-1185">Reference proteome</keyword>
<dbReference type="InterPro" id="IPR018540">
    <property type="entry name" value="Spo0E-like"/>
</dbReference>
<dbReference type="Pfam" id="PF09388">
    <property type="entry name" value="SpoOE-like"/>
    <property type="match status" value="1"/>
</dbReference>
<dbReference type="RefSeq" id="WP_045170296.1">
    <property type="nucleotide sequence ID" value="NZ_CP113865.1"/>
</dbReference>
<gene>
    <name evidence="1" type="ORF">OTK00_000591</name>
</gene>
<dbReference type="InterPro" id="IPR037208">
    <property type="entry name" value="Spo0E-like_sf"/>
</dbReference>
<evidence type="ECO:0000313" key="2">
    <source>
        <dbReference type="Proteomes" id="UP001164909"/>
    </source>
</evidence>
<proteinExistence type="predicted"/>
<accession>A0ABY7BPM3</accession>
<evidence type="ECO:0000313" key="1">
    <source>
        <dbReference type="EMBL" id="WAM34393.1"/>
    </source>
</evidence>